<protein>
    <submittedName>
        <fullName evidence="1">Zinc finger protein ZIC 4</fullName>
    </submittedName>
</protein>
<dbReference type="AlphaFoldDB" id="A0AAV4URU9"/>
<gene>
    <name evidence="1" type="primary">zic4_1</name>
    <name evidence="1" type="ORF">CEXT_491831</name>
</gene>
<proteinExistence type="predicted"/>
<evidence type="ECO:0000313" key="2">
    <source>
        <dbReference type="Proteomes" id="UP001054945"/>
    </source>
</evidence>
<comment type="caution">
    <text evidence="1">The sequence shown here is derived from an EMBL/GenBank/DDBJ whole genome shotgun (WGS) entry which is preliminary data.</text>
</comment>
<organism evidence="1 2">
    <name type="scientific">Caerostris extrusa</name>
    <name type="common">Bark spider</name>
    <name type="synonym">Caerostris bankana</name>
    <dbReference type="NCBI Taxonomy" id="172846"/>
    <lineage>
        <taxon>Eukaryota</taxon>
        <taxon>Metazoa</taxon>
        <taxon>Ecdysozoa</taxon>
        <taxon>Arthropoda</taxon>
        <taxon>Chelicerata</taxon>
        <taxon>Arachnida</taxon>
        <taxon>Araneae</taxon>
        <taxon>Araneomorphae</taxon>
        <taxon>Entelegynae</taxon>
        <taxon>Araneoidea</taxon>
        <taxon>Araneidae</taxon>
        <taxon>Caerostris</taxon>
    </lineage>
</organism>
<reference evidence="1 2" key="1">
    <citation type="submission" date="2021-06" db="EMBL/GenBank/DDBJ databases">
        <title>Caerostris extrusa draft genome.</title>
        <authorList>
            <person name="Kono N."/>
            <person name="Arakawa K."/>
        </authorList>
    </citation>
    <scope>NUCLEOTIDE SEQUENCE [LARGE SCALE GENOMIC DNA]</scope>
</reference>
<evidence type="ECO:0000313" key="1">
    <source>
        <dbReference type="EMBL" id="GIY60508.1"/>
    </source>
</evidence>
<name>A0AAV4URU9_CAEEX</name>
<accession>A0AAV4URU9</accession>
<dbReference type="EMBL" id="BPLR01013334">
    <property type="protein sequence ID" value="GIY60508.1"/>
    <property type="molecule type" value="Genomic_DNA"/>
</dbReference>
<sequence length="148" mass="16228">MLNPFIDSTGHMGGLKLSPQHSMHGDVVHHPQPGHQYPQTNGYGVPHSHHHHHVGSYAARDFLLSGGSQGHHGMFVSTSSSGLHGHHVPDPASLIPTCFSRDSSTIIRTIMDKGECLYQIPLCTPGLTLIPWDQERTLSWVAVMECRT</sequence>
<dbReference type="Proteomes" id="UP001054945">
    <property type="component" value="Unassembled WGS sequence"/>
</dbReference>
<keyword evidence="2" id="KW-1185">Reference proteome</keyword>